<dbReference type="InParanoid" id="A0A078A277"/>
<gene>
    <name evidence="2" type="primary">Contig17185.g18307</name>
    <name evidence="2" type="ORF">STYLEM_3847</name>
</gene>
<name>A0A078A277_STYLE</name>
<dbReference type="Proteomes" id="UP000039865">
    <property type="component" value="Unassembled WGS sequence"/>
</dbReference>
<dbReference type="AlphaFoldDB" id="A0A078A277"/>
<feature type="compositionally biased region" description="Polar residues" evidence="1">
    <location>
        <begin position="1"/>
        <end position="50"/>
    </location>
</feature>
<evidence type="ECO:0000313" key="3">
    <source>
        <dbReference type="Proteomes" id="UP000039865"/>
    </source>
</evidence>
<accession>A0A078A277</accession>
<evidence type="ECO:0000256" key="1">
    <source>
        <dbReference type="SAM" id="MobiDB-lite"/>
    </source>
</evidence>
<feature type="compositionally biased region" description="Polar residues" evidence="1">
    <location>
        <begin position="98"/>
        <end position="114"/>
    </location>
</feature>
<feature type="region of interest" description="Disordered" evidence="1">
    <location>
        <begin position="98"/>
        <end position="126"/>
    </location>
</feature>
<reference evidence="2 3" key="1">
    <citation type="submission" date="2014-06" db="EMBL/GenBank/DDBJ databases">
        <authorList>
            <person name="Swart Estienne"/>
        </authorList>
    </citation>
    <scope>NUCLEOTIDE SEQUENCE [LARGE SCALE GENOMIC DNA]</scope>
    <source>
        <strain evidence="2 3">130c</strain>
    </source>
</reference>
<protein>
    <submittedName>
        <fullName evidence="2">Uncharacterized protein</fullName>
    </submittedName>
</protein>
<evidence type="ECO:0000313" key="2">
    <source>
        <dbReference type="EMBL" id="CDW74864.1"/>
    </source>
</evidence>
<proteinExistence type="predicted"/>
<dbReference type="EMBL" id="CCKQ01003725">
    <property type="protein sequence ID" value="CDW74864.1"/>
    <property type="molecule type" value="Genomic_DNA"/>
</dbReference>
<keyword evidence="3" id="KW-1185">Reference proteome</keyword>
<organism evidence="2 3">
    <name type="scientific">Stylonychia lemnae</name>
    <name type="common">Ciliate</name>
    <dbReference type="NCBI Taxonomy" id="5949"/>
    <lineage>
        <taxon>Eukaryota</taxon>
        <taxon>Sar</taxon>
        <taxon>Alveolata</taxon>
        <taxon>Ciliophora</taxon>
        <taxon>Intramacronucleata</taxon>
        <taxon>Spirotrichea</taxon>
        <taxon>Stichotrichia</taxon>
        <taxon>Sporadotrichida</taxon>
        <taxon>Oxytrichidae</taxon>
        <taxon>Stylonychinae</taxon>
        <taxon>Stylonychia</taxon>
    </lineage>
</organism>
<feature type="region of interest" description="Disordered" evidence="1">
    <location>
        <begin position="1"/>
        <end position="51"/>
    </location>
</feature>
<sequence>MHSTQKINARDQSNMIQNYEESQTEFLATGRHNNGSDTSQENQSQGTIKSKQAAVSEYQNYKKGNFASTLRQEIHNLLQQAQIQQEISQNDISHLHQQSNEVSKYGVAQSQGSQPDRKKPVFSFPDEDSQGGKLGCLLMMKKVPNIGQFQSAGTVVLNKFTTNQTKEGSIMASTAPQSNHAQGNQRYNQKNDFFLILDEAAQEDSGNNDFHFQVEKDERISQISDLTCDPMMMKDLNNHTYLTNDIEGSSIIEIIQRPELLQQRESNLPEFNQKLQLQINNQLLNETTATAMSILLDYGGNQTVRAQKVYQTRELKGLNQSKSIAQIKPIKDQNMIILTQRSPQLQPLGYSEQASCDMTNLTIMNSPVANLGQKLHYFQRNNDTRAMKQLNTQR</sequence>